<keyword evidence="3" id="KW-1003">Cell membrane</keyword>
<comment type="caution">
    <text evidence="9">The sequence shown here is derived from an EMBL/GenBank/DDBJ whole genome shotgun (WGS) entry which is preliminary data.</text>
</comment>
<dbReference type="PANTHER" id="PTHR30561:SF1">
    <property type="entry name" value="MULTIDRUG TRANSPORTER EMRE"/>
    <property type="match status" value="1"/>
</dbReference>
<feature type="transmembrane region" description="Helical" evidence="8">
    <location>
        <begin position="87"/>
        <end position="107"/>
    </location>
</feature>
<dbReference type="InterPro" id="IPR000390">
    <property type="entry name" value="Small_drug/metabolite_transptr"/>
</dbReference>
<organism evidence="9 10">
    <name type="scientific">Loigolactobacillus rennini DSM 20253</name>
    <dbReference type="NCBI Taxonomy" id="1423796"/>
    <lineage>
        <taxon>Bacteria</taxon>
        <taxon>Bacillati</taxon>
        <taxon>Bacillota</taxon>
        <taxon>Bacilli</taxon>
        <taxon>Lactobacillales</taxon>
        <taxon>Lactobacillaceae</taxon>
        <taxon>Loigolactobacillus</taxon>
    </lineage>
</organism>
<sequence>MHVKLLSYFKLSSTAKWLKIVFRKKVSTLAGYIYLGIAIIGELLGTNLLKLSVGFTRLFPTLGTLLAYGFCFYFLSLSIKTVPLNLAYASWAGLGLIFTTIISIFLWREPLNAIGILGLGLIVVGVVLLDGFGTPGH</sequence>
<keyword evidence="6 8" id="KW-0472">Membrane</keyword>
<keyword evidence="10" id="KW-1185">Reference proteome</keyword>
<evidence type="ECO:0000256" key="4">
    <source>
        <dbReference type="ARBA" id="ARBA00022692"/>
    </source>
</evidence>
<evidence type="ECO:0000313" key="9">
    <source>
        <dbReference type="EMBL" id="KRM97759.1"/>
    </source>
</evidence>
<evidence type="ECO:0000256" key="7">
    <source>
        <dbReference type="RuleBase" id="RU003942"/>
    </source>
</evidence>
<dbReference type="OrthoDB" id="21828at2"/>
<dbReference type="PANTHER" id="PTHR30561">
    <property type="entry name" value="SMR FAMILY PROTON-DEPENDENT DRUG EFFLUX TRANSPORTER SUGE"/>
    <property type="match status" value="1"/>
</dbReference>
<feature type="transmembrane region" description="Helical" evidence="8">
    <location>
        <begin position="113"/>
        <end position="132"/>
    </location>
</feature>
<evidence type="ECO:0000256" key="1">
    <source>
        <dbReference type="ARBA" id="ARBA00004651"/>
    </source>
</evidence>
<protein>
    <submittedName>
        <fullName evidence="9">Small multidrug resistance protein</fullName>
    </submittedName>
</protein>
<dbReference type="AlphaFoldDB" id="A0A0R2D0G4"/>
<evidence type="ECO:0000256" key="5">
    <source>
        <dbReference type="ARBA" id="ARBA00022989"/>
    </source>
</evidence>
<dbReference type="GO" id="GO:0022857">
    <property type="term" value="F:transmembrane transporter activity"/>
    <property type="evidence" value="ECO:0007669"/>
    <property type="project" value="InterPro"/>
</dbReference>
<keyword evidence="2" id="KW-0813">Transport</keyword>
<evidence type="ECO:0000256" key="8">
    <source>
        <dbReference type="SAM" id="Phobius"/>
    </source>
</evidence>
<accession>A0A0R2D0G4</accession>
<feature type="transmembrane region" description="Helical" evidence="8">
    <location>
        <begin position="55"/>
        <end position="75"/>
    </location>
</feature>
<comment type="similarity">
    <text evidence="7">Belongs to the drug/metabolite transporter (DMT) superfamily. Small multidrug resistance (SMR) (TC 2.A.7.1) family.</text>
</comment>
<evidence type="ECO:0000256" key="3">
    <source>
        <dbReference type="ARBA" id="ARBA00022475"/>
    </source>
</evidence>
<dbReference type="Proteomes" id="UP000051638">
    <property type="component" value="Unassembled WGS sequence"/>
</dbReference>
<comment type="subcellular location">
    <subcellularLocation>
        <location evidence="1 7">Cell membrane</location>
        <topology evidence="1 7">Multi-pass membrane protein</topology>
    </subcellularLocation>
</comment>
<dbReference type="STRING" id="1423796.FC24_GL001365"/>
<dbReference type="Gene3D" id="1.10.3730.20">
    <property type="match status" value="1"/>
</dbReference>
<evidence type="ECO:0000313" key="10">
    <source>
        <dbReference type="Proteomes" id="UP000051638"/>
    </source>
</evidence>
<dbReference type="Pfam" id="PF00893">
    <property type="entry name" value="Multi_Drug_Res"/>
    <property type="match status" value="1"/>
</dbReference>
<gene>
    <name evidence="9" type="ORF">FC24_GL001365</name>
</gene>
<keyword evidence="4 7" id="KW-0812">Transmembrane</keyword>
<dbReference type="PATRIC" id="fig|1423796.3.peg.1392"/>
<proteinExistence type="inferred from homology"/>
<dbReference type="InterPro" id="IPR045324">
    <property type="entry name" value="Small_multidrug_res"/>
</dbReference>
<dbReference type="SUPFAM" id="SSF103481">
    <property type="entry name" value="Multidrug resistance efflux transporter EmrE"/>
    <property type="match status" value="1"/>
</dbReference>
<dbReference type="EMBL" id="AYYI01000036">
    <property type="protein sequence ID" value="KRM97759.1"/>
    <property type="molecule type" value="Genomic_DNA"/>
</dbReference>
<keyword evidence="5 8" id="KW-1133">Transmembrane helix</keyword>
<dbReference type="InterPro" id="IPR037185">
    <property type="entry name" value="EmrE-like"/>
</dbReference>
<name>A0A0R2D0G4_9LACO</name>
<feature type="transmembrane region" description="Helical" evidence="8">
    <location>
        <begin position="29"/>
        <end position="49"/>
    </location>
</feature>
<evidence type="ECO:0000256" key="6">
    <source>
        <dbReference type="ARBA" id="ARBA00023136"/>
    </source>
</evidence>
<reference evidence="9 10" key="1">
    <citation type="journal article" date="2015" name="Genome Announc.">
        <title>Expanding the biotechnology potential of lactobacilli through comparative genomics of 213 strains and associated genera.</title>
        <authorList>
            <person name="Sun Z."/>
            <person name="Harris H.M."/>
            <person name="McCann A."/>
            <person name="Guo C."/>
            <person name="Argimon S."/>
            <person name="Zhang W."/>
            <person name="Yang X."/>
            <person name="Jeffery I.B."/>
            <person name="Cooney J.C."/>
            <person name="Kagawa T.F."/>
            <person name="Liu W."/>
            <person name="Song Y."/>
            <person name="Salvetti E."/>
            <person name="Wrobel A."/>
            <person name="Rasinkangas P."/>
            <person name="Parkhill J."/>
            <person name="Rea M.C."/>
            <person name="O'Sullivan O."/>
            <person name="Ritari J."/>
            <person name="Douillard F.P."/>
            <person name="Paul Ross R."/>
            <person name="Yang R."/>
            <person name="Briner A.E."/>
            <person name="Felis G.E."/>
            <person name="de Vos W.M."/>
            <person name="Barrangou R."/>
            <person name="Klaenhammer T.R."/>
            <person name="Caufield P.W."/>
            <person name="Cui Y."/>
            <person name="Zhang H."/>
            <person name="O'Toole P.W."/>
        </authorList>
    </citation>
    <scope>NUCLEOTIDE SEQUENCE [LARGE SCALE GENOMIC DNA]</scope>
    <source>
        <strain evidence="9 10">DSM 20253</strain>
    </source>
</reference>
<dbReference type="GO" id="GO:0005886">
    <property type="term" value="C:plasma membrane"/>
    <property type="evidence" value="ECO:0007669"/>
    <property type="project" value="UniProtKB-SubCell"/>
</dbReference>
<evidence type="ECO:0000256" key="2">
    <source>
        <dbReference type="ARBA" id="ARBA00022448"/>
    </source>
</evidence>